<protein>
    <submittedName>
        <fullName evidence="1">Uncharacterized protein</fullName>
    </submittedName>
</protein>
<reference evidence="1" key="1">
    <citation type="submission" date="2021-03" db="EMBL/GenBank/DDBJ databases">
        <title>Genomic Encyclopedia of Type Strains, Phase IV (KMG-IV): sequencing the most valuable type-strain genomes for metagenomic binning, comparative biology and taxonomic classification.</title>
        <authorList>
            <person name="Goeker M."/>
        </authorList>
    </citation>
    <scope>NUCLEOTIDE SEQUENCE</scope>
    <source>
        <strain evidence="1">DSM 22443</strain>
    </source>
</reference>
<dbReference type="RefSeq" id="WP_268237652.1">
    <property type="nucleotide sequence ID" value="NZ_BMOO01000004.1"/>
</dbReference>
<gene>
    <name evidence="1" type="ORF">J2752_001848</name>
</gene>
<evidence type="ECO:0000313" key="1">
    <source>
        <dbReference type="EMBL" id="MBP1954936.1"/>
    </source>
</evidence>
<accession>A0A8T4GMT0</accession>
<sequence>MSEPDVGVVCRVALDTGVCEACGAGANVRWRTERGWYCADCTDW</sequence>
<dbReference type="AlphaFoldDB" id="A0A8T4GMT0"/>
<evidence type="ECO:0000313" key="2">
    <source>
        <dbReference type="Proteomes" id="UP000765891"/>
    </source>
</evidence>
<name>A0A8T4GMT0_9EURY</name>
<proteinExistence type="predicted"/>
<dbReference type="Proteomes" id="UP000765891">
    <property type="component" value="Unassembled WGS sequence"/>
</dbReference>
<dbReference type="EMBL" id="JAGGKO010000003">
    <property type="protein sequence ID" value="MBP1954936.1"/>
    <property type="molecule type" value="Genomic_DNA"/>
</dbReference>
<organism evidence="1 2">
    <name type="scientific">Halarchaeum rubridurum</name>
    <dbReference type="NCBI Taxonomy" id="489911"/>
    <lineage>
        <taxon>Archaea</taxon>
        <taxon>Methanobacteriati</taxon>
        <taxon>Methanobacteriota</taxon>
        <taxon>Stenosarchaea group</taxon>
        <taxon>Halobacteria</taxon>
        <taxon>Halobacteriales</taxon>
        <taxon>Halobacteriaceae</taxon>
    </lineage>
</organism>
<comment type="caution">
    <text evidence="1">The sequence shown here is derived from an EMBL/GenBank/DDBJ whole genome shotgun (WGS) entry which is preliminary data.</text>
</comment>